<evidence type="ECO:0000313" key="5">
    <source>
        <dbReference type="Proteomes" id="UP000198571"/>
    </source>
</evidence>
<dbReference type="STRING" id="1601833.SAMN05518684_11966"/>
<dbReference type="Gene3D" id="3.30.750.24">
    <property type="entry name" value="STAS domain"/>
    <property type="match status" value="1"/>
</dbReference>
<evidence type="ECO:0000259" key="3">
    <source>
        <dbReference type="PROSITE" id="PS50801"/>
    </source>
</evidence>
<dbReference type="Pfam" id="PF01740">
    <property type="entry name" value="STAS"/>
    <property type="match status" value="1"/>
</dbReference>
<protein>
    <recommendedName>
        <fullName evidence="2">Anti-sigma factor antagonist</fullName>
    </recommendedName>
</protein>
<dbReference type="InterPro" id="IPR002645">
    <property type="entry name" value="STAS_dom"/>
</dbReference>
<gene>
    <name evidence="4" type="ORF">SAMN05518684_11966</name>
</gene>
<feature type="domain" description="STAS" evidence="3">
    <location>
        <begin position="1"/>
        <end position="102"/>
    </location>
</feature>
<organism evidence="4 5">
    <name type="scientific">Salipaludibacillus aurantiacus</name>
    <dbReference type="NCBI Taxonomy" id="1601833"/>
    <lineage>
        <taxon>Bacteria</taxon>
        <taxon>Bacillati</taxon>
        <taxon>Bacillota</taxon>
        <taxon>Bacilli</taxon>
        <taxon>Bacillales</taxon>
        <taxon>Bacillaceae</taxon>
    </lineage>
</organism>
<name>A0A1H9WSC0_9BACI</name>
<dbReference type="OrthoDB" id="9794628at2"/>
<dbReference type="CDD" id="cd07043">
    <property type="entry name" value="STAS_anti-anti-sigma_factors"/>
    <property type="match status" value="1"/>
</dbReference>
<dbReference type="EMBL" id="FOGT01000019">
    <property type="protein sequence ID" value="SES36679.1"/>
    <property type="molecule type" value="Genomic_DNA"/>
</dbReference>
<evidence type="ECO:0000256" key="2">
    <source>
        <dbReference type="RuleBase" id="RU003749"/>
    </source>
</evidence>
<dbReference type="NCBIfam" id="TIGR00377">
    <property type="entry name" value="ant_ant_sig"/>
    <property type="match status" value="1"/>
</dbReference>
<dbReference type="InterPro" id="IPR036513">
    <property type="entry name" value="STAS_dom_sf"/>
</dbReference>
<dbReference type="InterPro" id="IPR003658">
    <property type="entry name" value="Anti-sigma_ant"/>
</dbReference>
<dbReference type="Proteomes" id="UP000198571">
    <property type="component" value="Unassembled WGS sequence"/>
</dbReference>
<sequence length="102" mass="11584">MIKTIQEQDGWVKVQLEGDIYFEEASIIREQLIKYAESGCVYFDFDFSNVTSLDSSGLGVLTAIYKRAAEHNGQVKISNPQGPVKEIFEFTKLDGLFRVEEN</sequence>
<dbReference type="GO" id="GO:0043856">
    <property type="term" value="F:anti-sigma factor antagonist activity"/>
    <property type="evidence" value="ECO:0007669"/>
    <property type="project" value="InterPro"/>
</dbReference>
<dbReference type="AlphaFoldDB" id="A0A1H9WSC0"/>
<dbReference type="PANTHER" id="PTHR33495">
    <property type="entry name" value="ANTI-SIGMA FACTOR ANTAGONIST TM_1081-RELATED-RELATED"/>
    <property type="match status" value="1"/>
</dbReference>
<comment type="similarity">
    <text evidence="1 2">Belongs to the anti-sigma-factor antagonist family.</text>
</comment>
<evidence type="ECO:0000256" key="1">
    <source>
        <dbReference type="ARBA" id="ARBA00009013"/>
    </source>
</evidence>
<evidence type="ECO:0000313" key="4">
    <source>
        <dbReference type="EMBL" id="SES36679.1"/>
    </source>
</evidence>
<dbReference type="PROSITE" id="PS50801">
    <property type="entry name" value="STAS"/>
    <property type="match status" value="1"/>
</dbReference>
<dbReference type="SUPFAM" id="SSF52091">
    <property type="entry name" value="SpoIIaa-like"/>
    <property type="match status" value="1"/>
</dbReference>
<accession>A0A1H9WSC0</accession>
<reference evidence="5" key="1">
    <citation type="submission" date="2016-10" db="EMBL/GenBank/DDBJ databases">
        <authorList>
            <person name="Varghese N."/>
            <person name="Submissions S."/>
        </authorList>
    </citation>
    <scope>NUCLEOTIDE SEQUENCE [LARGE SCALE GENOMIC DNA]</scope>
    <source>
        <strain evidence="5">S9</strain>
    </source>
</reference>
<proteinExistence type="inferred from homology"/>
<keyword evidence="5" id="KW-1185">Reference proteome</keyword>
<dbReference type="RefSeq" id="WP_093055153.1">
    <property type="nucleotide sequence ID" value="NZ_FOGT01000019.1"/>
</dbReference>